<organism evidence="1 2">
    <name type="scientific">Persea americana</name>
    <name type="common">Avocado</name>
    <dbReference type="NCBI Taxonomy" id="3435"/>
    <lineage>
        <taxon>Eukaryota</taxon>
        <taxon>Viridiplantae</taxon>
        <taxon>Streptophyta</taxon>
        <taxon>Embryophyta</taxon>
        <taxon>Tracheophyta</taxon>
        <taxon>Spermatophyta</taxon>
        <taxon>Magnoliopsida</taxon>
        <taxon>Magnoliidae</taxon>
        <taxon>Laurales</taxon>
        <taxon>Lauraceae</taxon>
        <taxon>Persea</taxon>
    </lineage>
</organism>
<comment type="caution">
    <text evidence="1">The sequence shown here is derived from an EMBL/GenBank/DDBJ whole genome shotgun (WGS) entry which is preliminary data.</text>
</comment>
<dbReference type="EMBL" id="CM056810">
    <property type="protein sequence ID" value="KAJ8643251.1"/>
    <property type="molecule type" value="Genomic_DNA"/>
</dbReference>
<proteinExistence type="predicted"/>
<keyword evidence="2" id="KW-1185">Reference proteome</keyword>
<sequence>MKMKRQLPMGDGDCSCRIVALAGTFCLEEVLCWAAPSTTASSAIFLLNPELLRSISGKPISLCVSVYMGRMGPACGFRSEKLLGRVRTTVELGAEAEGRTCVLQSGWLGISKEGKPSAQLHLVVRSEPDPRFLFRFGGEPACSPVVLQMQRNIWQPVFSCKFSADRNSLSCWSCIKADLCHRIAVTRQGDGCIPLEV</sequence>
<evidence type="ECO:0000313" key="2">
    <source>
        <dbReference type="Proteomes" id="UP001234297"/>
    </source>
</evidence>
<reference evidence="1 2" key="1">
    <citation type="journal article" date="2022" name="Hortic Res">
        <title>A haplotype resolved chromosomal level avocado genome allows analysis of novel avocado genes.</title>
        <authorList>
            <person name="Nath O."/>
            <person name="Fletcher S.J."/>
            <person name="Hayward A."/>
            <person name="Shaw L.M."/>
            <person name="Masouleh A.K."/>
            <person name="Furtado A."/>
            <person name="Henry R.J."/>
            <person name="Mitter N."/>
        </authorList>
    </citation>
    <scope>NUCLEOTIDE SEQUENCE [LARGE SCALE GENOMIC DNA]</scope>
    <source>
        <strain evidence="2">cv. Hass</strain>
    </source>
</reference>
<name>A0ACC2MCZ8_PERAE</name>
<evidence type="ECO:0000313" key="1">
    <source>
        <dbReference type="EMBL" id="KAJ8643251.1"/>
    </source>
</evidence>
<protein>
    <submittedName>
        <fullName evidence="1">Uncharacterized protein</fullName>
    </submittedName>
</protein>
<dbReference type="Proteomes" id="UP001234297">
    <property type="component" value="Chromosome 2"/>
</dbReference>
<accession>A0ACC2MCZ8</accession>
<gene>
    <name evidence="1" type="ORF">MRB53_004999</name>
</gene>